<dbReference type="SMART" id="SM00027">
    <property type="entry name" value="EH"/>
    <property type="match status" value="3"/>
</dbReference>
<proteinExistence type="predicted"/>
<protein>
    <submittedName>
        <fullName evidence="5">EF-hand</fullName>
    </submittedName>
</protein>
<evidence type="ECO:0000256" key="1">
    <source>
        <dbReference type="SAM" id="Coils"/>
    </source>
</evidence>
<feature type="region of interest" description="Disordered" evidence="2">
    <location>
        <begin position="234"/>
        <end position="255"/>
    </location>
</feature>
<feature type="compositionally biased region" description="Polar residues" evidence="2">
    <location>
        <begin position="777"/>
        <end position="787"/>
    </location>
</feature>
<keyword evidence="6" id="KW-1185">Reference proteome</keyword>
<dbReference type="InterPro" id="IPR011992">
    <property type="entry name" value="EF-hand-dom_pair"/>
</dbReference>
<organism evidence="5 6">
    <name type="scientific">Hesseltinella vesiculosa</name>
    <dbReference type="NCBI Taxonomy" id="101127"/>
    <lineage>
        <taxon>Eukaryota</taxon>
        <taxon>Fungi</taxon>
        <taxon>Fungi incertae sedis</taxon>
        <taxon>Mucoromycota</taxon>
        <taxon>Mucoromycotina</taxon>
        <taxon>Mucoromycetes</taxon>
        <taxon>Mucorales</taxon>
        <taxon>Cunninghamellaceae</taxon>
        <taxon>Hesseltinella</taxon>
    </lineage>
</organism>
<dbReference type="PROSITE" id="PS50222">
    <property type="entry name" value="EF_HAND_2"/>
    <property type="match status" value="3"/>
</dbReference>
<feature type="domain" description="EH" evidence="3">
    <location>
        <begin position="130"/>
        <end position="220"/>
    </location>
</feature>
<feature type="domain" description="EF-hand" evidence="4">
    <location>
        <begin position="162"/>
        <end position="197"/>
    </location>
</feature>
<feature type="region of interest" description="Disordered" evidence="2">
    <location>
        <begin position="681"/>
        <end position="804"/>
    </location>
</feature>
<dbReference type="CDD" id="cd00052">
    <property type="entry name" value="EH"/>
    <property type="match status" value="3"/>
</dbReference>
<dbReference type="SMART" id="SM00054">
    <property type="entry name" value="EFh"/>
    <property type="match status" value="4"/>
</dbReference>
<dbReference type="OrthoDB" id="524326at2759"/>
<feature type="domain" description="EH" evidence="3">
    <location>
        <begin position="14"/>
        <end position="98"/>
    </location>
</feature>
<reference evidence="5 6" key="1">
    <citation type="submission" date="2016-07" db="EMBL/GenBank/DDBJ databases">
        <title>Pervasive Adenine N6-methylation of Active Genes in Fungi.</title>
        <authorList>
            <consortium name="DOE Joint Genome Institute"/>
            <person name="Mondo S.J."/>
            <person name="Dannebaum R.O."/>
            <person name="Kuo R.C."/>
            <person name="Labutti K."/>
            <person name="Haridas S."/>
            <person name="Kuo A."/>
            <person name="Salamov A."/>
            <person name="Ahrendt S.R."/>
            <person name="Lipzen A."/>
            <person name="Sullivan W."/>
            <person name="Andreopoulos W.B."/>
            <person name="Clum A."/>
            <person name="Lindquist E."/>
            <person name="Daum C."/>
            <person name="Ramamoorthy G.K."/>
            <person name="Gryganskyi A."/>
            <person name="Culley D."/>
            <person name="Magnuson J.K."/>
            <person name="James T.Y."/>
            <person name="O'Malley M.A."/>
            <person name="Stajich J.E."/>
            <person name="Spatafora J.W."/>
            <person name="Visel A."/>
            <person name="Grigoriev I.V."/>
        </authorList>
    </citation>
    <scope>NUCLEOTIDE SEQUENCE [LARGE SCALE GENOMIC DNA]</scope>
    <source>
        <strain evidence="5 6">NRRL 3301</strain>
    </source>
</reference>
<dbReference type="InterPro" id="IPR000261">
    <property type="entry name" value="EH_dom"/>
</dbReference>
<feature type="domain" description="EH" evidence="3">
    <location>
        <begin position="289"/>
        <end position="368"/>
    </location>
</feature>
<evidence type="ECO:0000313" key="5">
    <source>
        <dbReference type="EMBL" id="ORX45850.1"/>
    </source>
</evidence>
<feature type="region of interest" description="Disordered" evidence="2">
    <location>
        <begin position="104"/>
        <end position="124"/>
    </location>
</feature>
<feature type="coiled-coil region" evidence="1">
    <location>
        <begin position="478"/>
        <end position="547"/>
    </location>
</feature>
<dbReference type="Pfam" id="PF12763">
    <property type="entry name" value="EH"/>
    <property type="match status" value="3"/>
</dbReference>
<evidence type="ECO:0000259" key="4">
    <source>
        <dbReference type="PROSITE" id="PS50222"/>
    </source>
</evidence>
<dbReference type="GO" id="GO:0006897">
    <property type="term" value="P:endocytosis"/>
    <property type="evidence" value="ECO:0007669"/>
    <property type="project" value="TreeGrafter"/>
</dbReference>
<dbReference type="PROSITE" id="PS50031">
    <property type="entry name" value="EH"/>
    <property type="match status" value="3"/>
</dbReference>
<dbReference type="GO" id="GO:0005737">
    <property type="term" value="C:cytoplasm"/>
    <property type="evidence" value="ECO:0007669"/>
    <property type="project" value="TreeGrafter"/>
</dbReference>
<dbReference type="Gene3D" id="1.10.238.10">
    <property type="entry name" value="EF-hand"/>
    <property type="match status" value="3"/>
</dbReference>
<feature type="region of interest" description="Disordered" evidence="2">
    <location>
        <begin position="629"/>
        <end position="652"/>
    </location>
</feature>
<accession>A0A1X2G5U5</accession>
<evidence type="ECO:0000259" key="3">
    <source>
        <dbReference type="PROSITE" id="PS50031"/>
    </source>
</evidence>
<dbReference type="SUPFAM" id="SSF47473">
    <property type="entry name" value="EF-hand"/>
    <property type="match status" value="3"/>
</dbReference>
<sequence length="804" mass="87758">MSLENWQSQLDAHEFQVYSELFAKVDTDNKSIVLKDEATAFFQKASIPNNILTEIWSAADKDSKGFLTKEEFSIALKLIACAQHGKLTASPILKTSVPLPQFEGISTSKPPLPQSRPPSRPAVDTISQDERNSYIQLFQSSNPVNGILSAVQASTIFRRSNLPQSTLQQVWNLADTRKSGTLNQTEFIIGMHYTSALVNNTLSQLPTTLPADIYAAATGRLTMALNRQRTTAVRSPVQQHLTGPSPSLGPRPATDLSRSMTYTAGTAHSLQTPAFAPQPQQDLHISQDDYIKYKGMFQQLVPNETGCVSGMDAVHFFRPSKLPEADLAAIWDLCDTRSAGELNENEFVVAMHLVRLRMTGAQIPTVLPAPPADLVSKQPSSNPPSTAFADAFGLDTPVQPQRAMSPFSDTFSAHHTTSFVQQQSTPSSLFPAHTPVPATQQHHTPQKPIFDQQQPSHQTVMFENASTHEQVATENKLIDSLRSQEQVLDDSIESLKAELDREQKHLMKLKGTAEELERRVEARTKKRDELQKQLKMKRQETKHYKHRVDAAKDDLAQVDMDIHRLQGDYASQHVQEDTSSDDDIAAVDDKGDVFALASTPSMQQDVFSPAAEPATTAFHNKKASDPFAIIQSPSSRSPASPPPMNSLKKKKAVTIASPSLSLDDDLTADIEAKFPDLSTMEHTFDTRPHPAPSISPSVSSSKLPANAPSPSSSRSLASPTIASAPVPEKEPAVKPSKYGFDLHDFESPSPPVGGSAGPSINSIRDDLSSLYNNSSSTPASNTQSPTNDAKDDAVKPSFSDVFFS</sequence>
<dbReference type="PANTHER" id="PTHR11216">
    <property type="entry name" value="EH DOMAIN"/>
    <property type="match status" value="1"/>
</dbReference>
<dbReference type="InterPro" id="IPR002048">
    <property type="entry name" value="EF_hand_dom"/>
</dbReference>
<evidence type="ECO:0000256" key="2">
    <source>
        <dbReference type="SAM" id="MobiDB-lite"/>
    </source>
</evidence>
<evidence type="ECO:0000313" key="6">
    <source>
        <dbReference type="Proteomes" id="UP000242146"/>
    </source>
</evidence>
<keyword evidence="1" id="KW-0175">Coiled coil</keyword>
<feature type="compositionally biased region" description="Pro residues" evidence="2">
    <location>
        <begin position="110"/>
        <end position="120"/>
    </location>
</feature>
<comment type="caution">
    <text evidence="5">The sequence shown here is derived from an EMBL/GenBank/DDBJ whole genome shotgun (WGS) entry which is preliminary data.</text>
</comment>
<dbReference type="STRING" id="101127.A0A1X2G5U5"/>
<dbReference type="GO" id="GO:0016197">
    <property type="term" value="P:endosomal transport"/>
    <property type="evidence" value="ECO:0007669"/>
    <property type="project" value="TreeGrafter"/>
</dbReference>
<name>A0A1X2G5U5_9FUNG</name>
<dbReference type="GO" id="GO:0005509">
    <property type="term" value="F:calcium ion binding"/>
    <property type="evidence" value="ECO:0007669"/>
    <property type="project" value="InterPro"/>
</dbReference>
<dbReference type="GO" id="GO:0005886">
    <property type="term" value="C:plasma membrane"/>
    <property type="evidence" value="ECO:0007669"/>
    <property type="project" value="TreeGrafter"/>
</dbReference>
<dbReference type="Proteomes" id="UP000242146">
    <property type="component" value="Unassembled WGS sequence"/>
</dbReference>
<gene>
    <name evidence="5" type="ORF">DM01DRAFT_1311458</name>
</gene>
<feature type="compositionally biased region" description="Low complexity" evidence="2">
    <location>
        <begin position="692"/>
        <end position="723"/>
    </location>
</feature>
<dbReference type="PANTHER" id="PTHR11216:SF170">
    <property type="entry name" value="DYNAMIN ASSOCIATED PROTEIN 160, ISOFORM D"/>
    <property type="match status" value="1"/>
</dbReference>
<feature type="domain" description="EF-hand" evidence="4">
    <location>
        <begin position="47"/>
        <end position="82"/>
    </location>
</feature>
<feature type="domain" description="EF-hand" evidence="4">
    <location>
        <begin position="322"/>
        <end position="357"/>
    </location>
</feature>
<feature type="compositionally biased region" description="Polar residues" evidence="2">
    <location>
        <begin position="234"/>
        <end position="245"/>
    </location>
</feature>
<dbReference type="EMBL" id="MCGT01000040">
    <property type="protein sequence ID" value="ORX45850.1"/>
    <property type="molecule type" value="Genomic_DNA"/>
</dbReference>
<dbReference type="AlphaFoldDB" id="A0A1X2G5U5"/>